<dbReference type="GO" id="GO:0007264">
    <property type="term" value="P:small GTPase-mediated signal transduction"/>
    <property type="evidence" value="ECO:0007669"/>
    <property type="project" value="TreeGrafter"/>
</dbReference>
<dbReference type="InterPro" id="IPR008936">
    <property type="entry name" value="Rho_GTPase_activation_prot"/>
</dbReference>
<evidence type="ECO:0000313" key="3">
    <source>
        <dbReference type="Proteomes" id="UP000187455"/>
    </source>
</evidence>
<dbReference type="InterPro" id="IPR000198">
    <property type="entry name" value="RhoGAP_dom"/>
</dbReference>
<feature type="domain" description="Rho-GAP" evidence="1">
    <location>
        <begin position="85"/>
        <end position="342"/>
    </location>
</feature>
<name>A0A1R0GSN7_9FUNG</name>
<dbReference type="AlphaFoldDB" id="A0A1R0GSN7"/>
<evidence type="ECO:0000259" key="1">
    <source>
        <dbReference type="PROSITE" id="PS50238"/>
    </source>
</evidence>
<accession>A0A1R0GSN7</accession>
<dbReference type="OrthoDB" id="19923at2759"/>
<dbReference type="PROSITE" id="PS50238">
    <property type="entry name" value="RHOGAP"/>
    <property type="match status" value="1"/>
</dbReference>
<dbReference type="Gene3D" id="1.10.555.10">
    <property type="entry name" value="Rho GTPase activation protein"/>
    <property type="match status" value="1"/>
</dbReference>
<dbReference type="STRING" id="133383.A0A1R0GSN7"/>
<dbReference type="SUPFAM" id="SSF48350">
    <property type="entry name" value="GTPase activation domain, GAP"/>
    <property type="match status" value="1"/>
</dbReference>
<comment type="caution">
    <text evidence="2">The sequence shown here is derived from an EMBL/GenBank/DDBJ whole genome shotgun (WGS) entry which is preliminary data.</text>
</comment>
<dbReference type="CDD" id="cd00159">
    <property type="entry name" value="RhoGAP"/>
    <property type="match status" value="1"/>
</dbReference>
<dbReference type="GO" id="GO:0005096">
    <property type="term" value="F:GTPase activator activity"/>
    <property type="evidence" value="ECO:0007669"/>
    <property type="project" value="TreeGrafter"/>
</dbReference>
<dbReference type="GO" id="GO:0005737">
    <property type="term" value="C:cytoplasm"/>
    <property type="evidence" value="ECO:0007669"/>
    <property type="project" value="TreeGrafter"/>
</dbReference>
<protein>
    <submittedName>
        <fullName evidence="2">Rho GTPase-activating protein 8</fullName>
    </submittedName>
</protein>
<dbReference type="PANTHER" id="PTHR45808:SF2">
    <property type="entry name" value="RHO GTPASE-ACTIVATING PROTEIN 68F"/>
    <property type="match status" value="1"/>
</dbReference>
<gene>
    <name evidence="2" type="ORF">AYI68_g6073</name>
</gene>
<keyword evidence="3" id="KW-1185">Reference proteome</keyword>
<dbReference type="Pfam" id="PF00620">
    <property type="entry name" value="RhoGAP"/>
    <property type="match status" value="2"/>
</dbReference>
<dbReference type="SMART" id="SM00324">
    <property type="entry name" value="RhoGAP"/>
    <property type="match status" value="1"/>
</dbReference>
<reference evidence="2 3" key="1">
    <citation type="journal article" date="2016" name="Mol. Biol. Evol.">
        <title>Genome-Wide Survey of Gut Fungi (Harpellales) Reveals the First Horizontally Transferred Ubiquitin Gene from a Mosquito Host.</title>
        <authorList>
            <person name="Wang Y."/>
            <person name="White M.M."/>
            <person name="Kvist S."/>
            <person name="Moncalvo J.M."/>
        </authorList>
    </citation>
    <scope>NUCLEOTIDE SEQUENCE [LARGE SCALE GENOMIC DNA]</scope>
    <source>
        <strain evidence="2 3">ALG-7-W6</strain>
    </source>
</reference>
<dbReference type="EMBL" id="LSSL01004044">
    <property type="protein sequence ID" value="OLY79848.1"/>
    <property type="molecule type" value="Genomic_DNA"/>
</dbReference>
<organism evidence="2 3">
    <name type="scientific">Smittium mucronatum</name>
    <dbReference type="NCBI Taxonomy" id="133383"/>
    <lineage>
        <taxon>Eukaryota</taxon>
        <taxon>Fungi</taxon>
        <taxon>Fungi incertae sedis</taxon>
        <taxon>Zoopagomycota</taxon>
        <taxon>Kickxellomycotina</taxon>
        <taxon>Harpellomycetes</taxon>
        <taxon>Harpellales</taxon>
        <taxon>Legeriomycetaceae</taxon>
        <taxon>Smittium</taxon>
    </lineage>
</organism>
<sequence length="385" mass="43135">MKLIAIPDEVKSYDLTVSHILVPPELIEKQTNDYGLVGKLFSKDLSSILPPTTIKQNLEGSPSSNDLSIRASTLLESDSYNGASKDFEIYLIPEPIIIWLLYLYDNGLYEEGLFRRSPSSILLREAKQEFDIGIGACDLRSLGGVHTAAVLLKMFFKELDEPIFDKSTCQKIKKRPNYGKNRCSHQGKDYNSFVKLVSSEYLRNLSPSERRSYILEIAEDSDTVTDQPLDSSLSNGDDSICGDDCMMLKELETIQFIKKDILMNKPSNERQLLAHLFGLLYSVSNLSSVNKMTSSNLSIVISPNLCFSDDLLFDITMCAAGVGLNSVGSVVMVMISYFPILFQHEISQFDQFCTEFPDVSSDLPESSNITHILRNTLSALSKFYK</sequence>
<dbReference type="Proteomes" id="UP000187455">
    <property type="component" value="Unassembled WGS sequence"/>
</dbReference>
<evidence type="ECO:0000313" key="2">
    <source>
        <dbReference type="EMBL" id="OLY79848.1"/>
    </source>
</evidence>
<proteinExistence type="predicted"/>
<dbReference type="PANTHER" id="PTHR45808">
    <property type="entry name" value="RHO GTPASE-ACTIVATING PROTEIN 68F"/>
    <property type="match status" value="1"/>
</dbReference>